<gene>
    <name evidence="6" type="ORF">HG263_02270</name>
</gene>
<evidence type="ECO:0000256" key="2">
    <source>
        <dbReference type="ARBA" id="ARBA00023276"/>
    </source>
</evidence>
<dbReference type="InterPro" id="IPR028203">
    <property type="entry name" value="PSII_CF48-like_dom"/>
</dbReference>
<dbReference type="Pfam" id="PF14870">
    <property type="entry name" value="PSII_BNR"/>
    <property type="match status" value="1"/>
</dbReference>
<dbReference type="GO" id="GO:0015979">
    <property type="term" value="P:photosynthesis"/>
    <property type="evidence" value="ECO:0007669"/>
    <property type="project" value="UniProtKB-KW"/>
</dbReference>
<organism evidence="6 7">
    <name type="scientific">Pseudoalteromonas caenipelagi</name>
    <dbReference type="NCBI Taxonomy" id="2726988"/>
    <lineage>
        <taxon>Bacteria</taxon>
        <taxon>Pseudomonadati</taxon>
        <taxon>Pseudomonadota</taxon>
        <taxon>Gammaproteobacteria</taxon>
        <taxon>Alteromonadales</taxon>
        <taxon>Pseudoalteromonadaceae</taxon>
        <taxon>Pseudoalteromonas</taxon>
    </lineage>
</organism>
<dbReference type="Proteomes" id="UP000586305">
    <property type="component" value="Unassembled WGS sequence"/>
</dbReference>
<evidence type="ECO:0000313" key="7">
    <source>
        <dbReference type="Proteomes" id="UP000586305"/>
    </source>
</evidence>
<dbReference type="InterPro" id="IPR036278">
    <property type="entry name" value="Sialidase_sf"/>
</dbReference>
<name>A0A849VBL5_9GAMM</name>
<evidence type="ECO:0000259" key="5">
    <source>
        <dbReference type="Pfam" id="PF25852"/>
    </source>
</evidence>
<dbReference type="PANTHER" id="PTHR47199">
    <property type="entry name" value="PHOTOSYSTEM II STABILITY/ASSEMBLY FACTOR HCF136, CHLOROPLASTIC"/>
    <property type="match status" value="1"/>
</dbReference>
<sequence>MIKTSIASVCVLFCTFASAQIAPESALQVKHPQRTLFTDIVDNEGTLIAVGKHGTIVTSEDGQHWQQAQVPVQSLLTAVTAVGADKTWACGHDSSILFSSDKGQTWQLQQYLPEQQKPCLDIEFVDENVGFAIGAYGMFYETENGGKTWHKRFIDDFVHPDDKDYLRDLKEDNPRAYEEETKFILPHFNRILVQEEHLYLVGEMGLVAHSENMGKSWERLEEFYPGSFFAVAPYSQEQIIVAGLRGNAFIASVDTLEFKKIETPVKATVNSLVSYHGTTYMLANSGFLFGFNNGQVTSSQLSSGHAILSAVTFKDKLILATEKGLKTWEAKK</sequence>
<evidence type="ECO:0000313" key="6">
    <source>
        <dbReference type="EMBL" id="NOU49374.1"/>
    </source>
</evidence>
<keyword evidence="7" id="KW-1185">Reference proteome</keyword>
<dbReference type="GO" id="GO:0009523">
    <property type="term" value="C:photosystem II"/>
    <property type="evidence" value="ECO:0007669"/>
    <property type="project" value="UniProtKB-KW"/>
</dbReference>
<protein>
    <recommendedName>
        <fullName evidence="8">Photosynthesis system II assembly factor Ycf48/Hcf136-like domain-containing protein</fullName>
    </recommendedName>
</protein>
<proteinExistence type="predicted"/>
<evidence type="ECO:0000259" key="4">
    <source>
        <dbReference type="Pfam" id="PF14870"/>
    </source>
</evidence>
<comment type="caution">
    <text evidence="6">The sequence shown here is derived from an EMBL/GenBank/DDBJ whole genome shotgun (WGS) entry which is preliminary data.</text>
</comment>
<dbReference type="AlphaFoldDB" id="A0A849VBL5"/>
<evidence type="ECO:0000256" key="1">
    <source>
        <dbReference type="ARBA" id="ARBA00022531"/>
    </source>
</evidence>
<dbReference type="SUPFAM" id="SSF50939">
    <property type="entry name" value="Sialidases"/>
    <property type="match status" value="1"/>
</dbReference>
<dbReference type="Gene3D" id="2.130.10.10">
    <property type="entry name" value="YVTN repeat-like/Quinoprotein amine dehydrogenase"/>
    <property type="match status" value="1"/>
</dbReference>
<keyword evidence="1" id="KW-0602">Photosynthesis</keyword>
<keyword evidence="2" id="KW-0604">Photosystem II</keyword>
<feature type="chain" id="PRO_5032324805" description="Photosynthesis system II assembly factor Ycf48/Hcf136-like domain-containing protein" evidence="3">
    <location>
        <begin position="20"/>
        <end position="332"/>
    </location>
</feature>
<dbReference type="InterPro" id="IPR015943">
    <property type="entry name" value="WD40/YVTN_repeat-like_dom_sf"/>
</dbReference>
<feature type="domain" description="Photosynthesis system II assembly factor Ycf48/Hcf136-like" evidence="4">
    <location>
        <begin position="116"/>
        <end position="226"/>
    </location>
</feature>
<dbReference type="PANTHER" id="PTHR47199:SF2">
    <property type="entry name" value="PHOTOSYSTEM II STABILITY_ASSEMBLY FACTOR HCF136, CHLOROPLASTIC"/>
    <property type="match status" value="1"/>
</dbReference>
<accession>A0A849VBL5</accession>
<dbReference type="InterPro" id="IPR058667">
    <property type="entry name" value="DUF6242_C"/>
</dbReference>
<feature type="domain" description="DUF6242" evidence="5">
    <location>
        <begin position="31"/>
        <end position="113"/>
    </location>
</feature>
<evidence type="ECO:0008006" key="8">
    <source>
        <dbReference type="Google" id="ProtNLM"/>
    </source>
</evidence>
<dbReference type="EMBL" id="JABBPG010000001">
    <property type="protein sequence ID" value="NOU49374.1"/>
    <property type="molecule type" value="Genomic_DNA"/>
</dbReference>
<dbReference type="RefSeq" id="WP_171624455.1">
    <property type="nucleotide sequence ID" value="NZ_JABBPG010000001.1"/>
</dbReference>
<feature type="signal peptide" evidence="3">
    <location>
        <begin position="1"/>
        <end position="19"/>
    </location>
</feature>
<evidence type="ECO:0000256" key="3">
    <source>
        <dbReference type="SAM" id="SignalP"/>
    </source>
</evidence>
<keyword evidence="3" id="KW-0732">Signal</keyword>
<dbReference type="Pfam" id="PF25852">
    <property type="entry name" value="DUF6242_C"/>
    <property type="match status" value="1"/>
</dbReference>
<reference evidence="6 7" key="1">
    <citation type="submission" date="2020-04" db="EMBL/GenBank/DDBJ databases">
        <title>Pseudoalteromonas caenipelagi sp. nov., isolated from a tidal flat.</title>
        <authorList>
            <person name="Park S."/>
            <person name="Yoon J.-H."/>
        </authorList>
    </citation>
    <scope>NUCLEOTIDE SEQUENCE [LARGE SCALE GENOMIC DNA]</scope>
    <source>
        <strain evidence="6 7">JBTF-M23</strain>
    </source>
</reference>